<dbReference type="InterPro" id="IPR002937">
    <property type="entry name" value="Amino_oxidase"/>
</dbReference>
<dbReference type="RefSeq" id="WP_210053682.1">
    <property type="nucleotide sequence ID" value="NZ_BAAAMH010000012.1"/>
</dbReference>
<proteinExistence type="predicted"/>
<organism evidence="2 3">
    <name type="scientific">Microlunatus capsulatus</name>
    <dbReference type="NCBI Taxonomy" id="99117"/>
    <lineage>
        <taxon>Bacteria</taxon>
        <taxon>Bacillati</taxon>
        <taxon>Actinomycetota</taxon>
        <taxon>Actinomycetes</taxon>
        <taxon>Propionibacteriales</taxon>
        <taxon>Propionibacteriaceae</taxon>
        <taxon>Microlunatus</taxon>
    </lineage>
</organism>
<dbReference type="PANTHER" id="PTHR42841">
    <property type="entry name" value="AMINE OXIDASE"/>
    <property type="match status" value="1"/>
</dbReference>
<gene>
    <name evidence="2" type="ORF">JOF54_001077</name>
</gene>
<feature type="domain" description="Amine oxidase" evidence="1">
    <location>
        <begin position="14"/>
        <end position="406"/>
    </location>
</feature>
<evidence type="ECO:0000259" key="1">
    <source>
        <dbReference type="Pfam" id="PF01593"/>
    </source>
</evidence>
<dbReference type="Pfam" id="PF01593">
    <property type="entry name" value="Amino_oxidase"/>
    <property type="match status" value="1"/>
</dbReference>
<keyword evidence="3" id="KW-1185">Reference proteome</keyword>
<sequence length="412" mass="42466">MSGSEPVVVVGAGLAGLACAQRLVAAGVDVVVLEASDGVGGRVRTDVVDGYRCDRGFQLLNPAYPALRRVVDLDALDLRPFRAGVVAATGDRQAVLADPRREPGLLGRTLTAPLGSLLDKVLFARWAATALLPVGRTTGRPDRTLSEALDRARVTGPLRSGVVEPFLAGVLAERDGSTSAAFVGLLLRSFILGSPAVPALGVGRLPETMAAGLPAGTVRLGTTVHRVDAHAVETDGGTVGARAVVVATDPPTAERLTGVPAPAMKALTTFWHSAPEPPGRERRLLHLDADRRGPLLNSAVMTDVAPEYAPPGRALVASTVLGADGTAEAERAARRHAGVVYGADPTGWELVTTSVVPGALPEQRPPLDLRRPVTAPSGVHVAGDHRDTASIQGALVSGRRAAAAVLGEVRPA</sequence>
<dbReference type="Gene3D" id="3.50.50.60">
    <property type="entry name" value="FAD/NAD(P)-binding domain"/>
    <property type="match status" value="1"/>
</dbReference>
<protein>
    <submittedName>
        <fullName evidence="2">Phytoene dehydrogenase-like protein</fullName>
    </submittedName>
</protein>
<reference evidence="2 3" key="1">
    <citation type="submission" date="2021-03" db="EMBL/GenBank/DDBJ databases">
        <title>Sequencing the genomes of 1000 actinobacteria strains.</title>
        <authorList>
            <person name="Klenk H.-P."/>
        </authorList>
    </citation>
    <scope>NUCLEOTIDE SEQUENCE [LARGE SCALE GENOMIC DNA]</scope>
    <source>
        <strain evidence="2 3">DSM 12936</strain>
    </source>
</reference>
<dbReference type="Proteomes" id="UP000758168">
    <property type="component" value="Unassembled WGS sequence"/>
</dbReference>
<evidence type="ECO:0000313" key="2">
    <source>
        <dbReference type="EMBL" id="MBP2416155.1"/>
    </source>
</evidence>
<evidence type="ECO:0000313" key="3">
    <source>
        <dbReference type="Proteomes" id="UP000758168"/>
    </source>
</evidence>
<dbReference type="InterPro" id="IPR036188">
    <property type="entry name" value="FAD/NAD-bd_sf"/>
</dbReference>
<dbReference type="SUPFAM" id="SSF51905">
    <property type="entry name" value="FAD/NAD(P)-binding domain"/>
    <property type="match status" value="1"/>
</dbReference>
<comment type="caution">
    <text evidence="2">The sequence shown here is derived from an EMBL/GenBank/DDBJ whole genome shotgun (WGS) entry which is preliminary data.</text>
</comment>
<name>A0ABS4Z545_9ACTN</name>
<dbReference type="EMBL" id="JAGIOB010000001">
    <property type="protein sequence ID" value="MBP2416155.1"/>
    <property type="molecule type" value="Genomic_DNA"/>
</dbReference>
<accession>A0ABS4Z545</accession>